<gene>
    <name evidence="1" type="ORF">H7J73_00135</name>
</gene>
<name>A0ABT3C4T6_9MYCO</name>
<dbReference type="Proteomes" id="UP001526201">
    <property type="component" value="Unassembled WGS sequence"/>
</dbReference>
<evidence type="ECO:0000313" key="1">
    <source>
        <dbReference type="EMBL" id="MCV7224455.1"/>
    </source>
</evidence>
<evidence type="ECO:0000313" key="2">
    <source>
        <dbReference type="Proteomes" id="UP001526201"/>
    </source>
</evidence>
<organism evidence="1 2">
    <name type="scientific">Mycolicibacterium komossense</name>
    <dbReference type="NCBI Taxonomy" id="1779"/>
    <lineage>
        <taxon>Bacteria</taxon>
        <taxon>Bacillati</taxon>
        <taxon>Actinomycetota</taxon>
        <taxon>Actinomycetes</taxon>
        <taxon>Mycobacteriales</taxon>
        <taxon>Mycobacteriaceae</taxon>
        <taxon>Mycolicibacterium</taxon>
    </lineage>
</organism>
<dbReference type="RefSeq" id="WP_264065186.1">
    <property type="nucleotide sequence ID" value="NZ_JACKTY010000004.1"/>
</dbReference>
<accession>A0ABT3C4T6</accession>
<protein>
    <recommendedName>
        <fullName evidence="3">Head-tail adaptor protein</fullName>
    </recommendedName>
</protein>
<sequence length="115" mass="13027">MSLLRRGIETVKVFQEIQNPITDSDGNTWTRPAKIGTLVRAVVQPLGLLGAPSENQDGGFHTESRYRLRLINYPNILGAQSQIEWRGKRYSIEGDAMIYNGSHRTAHVDYVMARR</sequence>
<dbReference type="EMBL" id="JACKTY010000004">
    <property type="protein sequence ID" value="MCV7224455.1"/>
    <property type="molecule type" value="Genomic_DNA"/>
</dbReference>
<proteinExistence type="predicted"/>
<evidence type="ECO:0008006" key="3">
    <source>
        <dbReference type="Google" id="ProtNLM"/>
    </source>
</evidence>
<comment type="caution">
    <text evidence="1">The sequence shown here is derived from an EMBL/GenBank/DDBJ whole genome shotgun (WGS) entry which is preliminary data.</text>
</comment>
<reference evidence="1 2" key="1">
    <citation type="journal article" date="2022" name="BMC Genomics">
        <title>Comparative genome analysis of mycobacteria focusing on tRNA and non-coding RNA.</title>
        <authorList>
            <person name="Behra P.R.K."/>
            <person name="Pettersson B.M.F."/>
            <person name="Ramesh M."/>
            <person name="Das S."/>
            <person name="Dasgupta S."/>
            <person name="Kirsebom L.A."/>
        </authorList>
    </citation>
    <scope>NUCLEOTIDE SEQUENCE [LARGE SCALE GENOMIC DNA]</scope>
    <source>
        <strain evidence="1 2">DSM 44078</strain>
    </source>
</reference>
<keyword evidence="2" id="KW-1185">Reference proteome</keyword>